<gene>
    <name evidence="2" type="ORF">OS493_040232</name>
</gene>
<sequence length="94" mass="10552">ISLLQRVDSGKTRLTTPKTSRKLDSSSTAPKSPLKVPGSPVLTMQYLNRQRSQSEGSESEPPSPPPSVWKVPEYVEPEWNPVNPKTRRDRKRLG</sequence>
<proteinExistence type="predicted"/>
<keyword evidence="3" id="KW-1185">Reference proteome</keyword>
<dbReference type="EMBL" id="MU827144">
    <property type="protein sequence ID" value="KAJ7369258.1"/>
    <property type="molecule type" value="Genomic_DNA"/>
</dbReference>
<evidence type="ECO:0000313" key="2">
    <source>
        <dbReference type="EMBL" id="KAJ7369258.1"/>
    </source>
</evidence>
<name>A0A9W9YTP5_9CNID</name>
<dbReference type="AlphaFoldDB" id="A0A9W9YTP5"/>
<comment type="caution">
    <text evidence="2">The sequence shown here is derived from an EMBL/GenBank/DDBJ whole genome shotgun (WGS) entry which is preliminary data.</text>
</comment>
<accession>A0A9W9YTP5</accession>
<evidence type="ECO:0000256" key="1">
    <source>
        <dbReference type="SAM" id="MobiDB-lite"/>
    </source>
</evidence>
<dbReference type="Proteomes" id="UP001163046">
    <property type="component" value="Unassembled WGS sequence"/>
</dbReference>
<evidence type="ECO:0000313" key="3">
    <source>
        <dbReference type="Proteomes" id="UP001163046"/>
    </source>
</evidence>
<protein>
    <submittedName>
        <fullName evidence="2">Uncharacterized protein</fullName>
    </submittedName>
</protein>
<feature type="region of interest" description="Disordered" evidence="1">
    <location>
        <begin position="1"/>
        <end position="94"/>
    </location>
</feature>
<feature type="compositionally biased region" description="Basic residues" evidence="1">
    <location>
        <begin position="85"/>
        <end position="94"/>
    </location>
</feature>
<dbReference type="OrthoDB" id="5978437at2759"/>
<reference evidence="2" key="1">
    <citation type="submission" date="2023-01" db="EMBL/GenBank/DDBJ databases">
        <title>Genome assembly of the deep-sea coral Lophelia pertusa.</title>
        <authorList>
            <person name="Herrera S."/>
            <person name="Cordes E."/>
        </authorList>
    </citation>
    <scope>NUCLEOTIDE SEQUENCE</scope>
    <source>
        <strain evidence="2">USNM1676648</strain>
        <tissue evidence="2">Polyp</tissue>
    </source>
</reference>
<organism evidence="2 3">
    <name type="scientific">Desmophyllum pertusum</name>
    <dbReference type="NCBI Taxonomy" id="174260"/>
    <lineage>
        <taxon>Eukaryota</taxon>
        <taxon>Metazoa</taxon>
        <taxon>Cnidaria</taxon>
        <taxon>Anthozoa</taxon>
        <taxon>Hexacorallia</taxon>
        <taxon>Scleractinia</taxon>
        <taxon>Caryophylliina</taxon>
        <taxon>Caryophylliidae</taxon>
        <taxon>Desmophyllum</taxon>
    </lineage>
</organism>
<feature type="non-terminal residue" evidence="2">
    <location>
        <position position="1"/>
    </location>
</feature>